<evidence type="ECO:0000256" key="2">
    <source>
        <dbReference type="ARBA" id="ARBA00022737"/>
    </source>
</evidence>
<dbReference type="InterPro" id="IPR011989">
    <property type="entry name" value="ARM-like"/>
</dbReference>
<dbReference type="EMBL" id="JABMIG020000028">
    <property type="protein sequence ID" value="KAL3801256.1"/>
    <property type="molecule type" value="Genomic_DNA"/>
</dbReference>
<dbReference type="InterPro" id="IPR039852">
    <property type="entry name" value="CAND1/CAND2"/>
</dbReference>
<proteinExistence type="inferred from homology"/>
<comment type="similarity">
    <text evidence="1">Belongs to the CAND family.</text>
</comment>
<name>A0ABD3QMT9_9STRA</name>
<dbReference type="InterPro" id="IPR016024">
    <property type="entry name" value="ARM-type_fold"/>
</dbReference>
<dbReference type="PANTHER" id="PTHR12696">
    <property type="entry name" value="TIP120"/>
    <property type="match status" value="1"/>
</dbReference>
<feature type="region of interest" description="Disordered" evidence="4">
    <location>
        <begin position="432"/>
        <end position="451"/>
    </location>
</feature>
<feature type="compositionally biased region" description="Polar residues" evidence="4">
    <location>
        <begin position="76"/>
        <end position="86"/>
    </location>
</feature>
<evidence type="ECO:0000313" key="6">
    <source>
        <dbReference type="EMBL" id="KAL3801256.1"/>
    </source>
</evidence>
<keyword evidence="3" id="KW-0833">Ubl conjugation pathway</keyword>
<gene>
    <name evidence="6" type="ORF">HJC23_012656</name>
</gene>
<evidence type="ECO:0000256" key="4">
    <source>
        <dbReference type="SAM" id="MobiDB-lite"/>
    </source>
</evidence>
<keyword evidence="7" id="KW-1185">Reference proteome</keyword>
<organism evidence="6 7">
    <name type="scientific">Cyclotella cryptica</name>
    <dbReference type="NCBI Taxonomy" id="29204"/>
    <lineage>
        <taxon>Eukaryota</taxon>
        <taxon>Sar</taxon>
        <taxon>Stramenopiles</taxon>
        <taxon>Ochrophyta</taxon>
        <taxon>Bacillariophyta</taxon>
        <taxon>Coscinodiscophyceae</taxon>
        <taxon>Thalassiosirophycidae</taxon>
        <taxon>Stephanodiscales</taxon>
        <taxon>Stephanodiscaceae</taxon>
        <taxon>Cyclotella</taxon>
    </lineage>
</organism>
<dbReference type="InterPro" id="IPR013932">
    <property type="entry name" value="TATA-bd_TIP120"/>
</dbReference>
<comment type="caution">
    <text evidence="6">The sequence shown here is derived from an EMBL/GenBank/DDBJ whole genome shotgun (WGS) entry which is preliminary data.</text>
</comment>
<reference evidence="6 7" key="1">
    <citation type="journal article" date="2020" name="G3 (Bethesda)">
        <title>Improved Reference Genome for Cyclotella cryptica CCMP332, a Model for Cell Wall Morphogenesis, Salinity Adaptation, and Lipid Production in Diatoms (Bacillariophyta).</title>
        <authorList>
            <person name="Roberts W.R."/>
            <person name="Downey K.M."/>
            <person name="Ruck E.C."/>
            <person name="Traller J.C."/>
            <person name="Alverson A.J."/>
        </authorList>
    </citation>
    <scope>NUCLEOTIDE SEQUENCE [LARGE SCALE GENOMIC DNA]</scope>
    <source>
        <strain evidence="6 7">CCMP332</strain>
    </source>
</reference>
<accession>A0ABD3QMT9</accession>
<evidence type="ECO:0000313" key="7">
    <source>
        <dbReference type="Proteomes" id="UP001516023"/>
    </source>
</evidence>
<dbReference type="Pfam" id="PF25782">
    <property type="entry name" value="TPR_CAND1"/>
    <property type="match status" value="1"/>
</dbReference>
<dbReference type="Pfam" id="PF08623">
    <property type="entry name" value="TIP120"/>
    <property type="match status" value="1"/>
</dbReference>
<evidence type="ECO:0000256" key="3">
    <source>
        <dbReference type="ARBA" id="ARBA00022786"/>
    </source>
</evidence>
<sequence>MFYVRLDIISLSSDFFLSTLKVVIFHSLLSHSHCSGPDIFFHSHCSPKYCQVSRLPTHRQRLQLETTSNQHHRSNMSRSNTANPPNYNDLLKKTEHYDKDERYMAISDLCEALKRNASRVNTEEQGVGGANSSTPHVIIDPQTERRICSAVLGLLDDKSNDVQTVAVKALGVLLITVQEEQVVEIADRLTALVLDVDKSDLRDVYAIGLKTLVETVPVQMGNVVSARLIHRLIRGIDKNSAAIESPPDKSMTGDEKNKLDKNLEEIVLACLNVLTDLLTRFGGSSNSSMTNQHESLLNVTLAQLASSRPNIRKRAGSTIGVLATVISDTLLHRLVDRVLEQIDRAEGLGKSGKKRARQAAASTTFGLAARVEKKDALMTSDLQGSLITSDTRSLIRTVCTVSGTVGHRLHQGHVDRIVPIFLRFCDPDDAVTGDDEECSDEEMEDSTNNNAFADGLSEEAAIAMQIDLRESCFAGFESFVLRCPALIQPHLDQIVLSALAYMRYDPNYSYGDEDDSEEDQDAGEDDETLEDDEEAEEEEEEYSDEDDMSDEEDDENWKVRRSAIRTLTAVVEATKHDPSKLWIDKYAWRKKSDKKITVAGALVNRFKERDENCRVDNIECFTRLLSYTVSAAASGVLVLASPSSMDTDALSASGAVVVDLGSKVSAAIVKACEKQLSAKKGGERSKSSAIALLSTLCLAPCGIGGSDQITSVFRHVKSILSSADDSVSRRGVMASNKSLKLEALCLVRIMLSCNKHDASHVKNALIPILLPELCMKYDWYKVIAEALRVLMEVPHLIIVGSATKSEQESVANSLYVAVEPRLAEHDLDQEIKECALSAAASLISLLHSSLTDDQKNKILDLLLERLKNDTTRIAAIKTLSVIADAAQNSSELDLTPIMNETLAQLSSMLRQQHRGLKQSALECIDRLVLCLGPESGAAMDDGLFDCVLEDLGKMITPTDLHFCSLGCSACTSILKARPSTGPLIKNHILPAVLELSKSPLLQDKALLSLQRLFGQIILSNAIGFDELYDSLTHQIGTGNSKSSKQMISNLAECIATIAVATSRSKQQTIVENTIAVIELSNGNFQLTQLNLLVTGNIGRKVSLSMVPGATEKLKKLYDQAFDSPNEDIKHAAALALGRASAGSMDAFLPGILAALEESTGKKQYLLLSSLREFIHCYREAKAGGSDLSSSIPLILPHLEKNCENEEEGVRTMVAECLGSLACIEPTSVLPLLERLTSKEGGHNILVKWTVGNAVKFAIGGRINSNEIGPYMPTFLLLLQEDDLAVKNVALLMVYSAVHHTPQLVAGLLKEQVLPTIYNLAQLNMERKVDLGPFKHTVDDALPLRKAALSIVATCLEKCPSSLDIPAFMPVLAKAMADVEDIQLQAHQIVISMCSRQPLPVVAAADTFVEPLEKTVNKKKGTKTGTELERVYEWIKSGLRVMLAISALDGAMNSRKFADFVERIKRSDPHRPFLRAVEEEI</sequence>
<dbReference type="Gene3D" id="1.25.10.10">
    <property type="entry name" value="Leucine-rich Repeat Variant"/>
    <property type="match status" value="1"/>
</dbReference>
<keyword evidence="2" id="KW-0677">Repeat</keyword>
<feature type="compositionally biased region" description="Acidic residues" evidence="4">
    <location>
        <begin position="432"/>
        <end position="445"/>
    </location>
</feature>
<feature type="region of interest" description="Disordered" evidence="4">
    <location>
        <begin position="65"/>
        <end position="89"/>
    </location>
</feature>
<dbReference type="Proteomes" id="UP001516023">
    <property type="component" value="Unassembled WGS sequence"/>
</dbReference>
<evidence type="ECO:0000256" key="1">
    <source>
        <dbReference type="ARBA" id="ARBA00007657"/>
    </source>
</evidence>
<protein>
    <recommendedName>
        <fullName evidence="5">TATA-binding protein interacting (TIP20) domain-containing protein</fullName>
    </recommendedName>
</protein>
<dbReference type="SUPFAM" id="SSF48371">
    <property type="entry name" value="ARM repeat"/>
    <property type="match status" value="1"/>
</dbReference>
<feature type="domain" description="TATA-binding protein interacting (TIP20)" evidence="5">
    <location>
        <begin position="1309"/>
        <end position="1464"/>
    </location>
</feature>
<feature type="compositionally biased region" description="Acidic residues" evidence="4">
    <location>
        <begin position="511"/>
        <end position="555"/>
    </location>
</feature>
<feature type="region of interest" description="Disordered" evidence="4">
    <location>
        <begin position="508"/>
        <end position="557"/>
    </location>
</feature>
<evidence type="ECO:0000259" key="5">
    <source>
        <dbReference type="Pfam" id="PF08623"/>
    </source>
</evidence>